<feature type="non-terminal residue" evidence="1">
    <location>
        <position position="310"/>
    </location>
</feature>
<dbReference type="AlphaFoldDB" id="A0AAD5CMC6"/>
<accession>A0AAD5CMC6</accession>
<keyword evidence="2" id="KW-1185">Reference proteome</keyword>
<reference evidence="1" key="1">
    <citation type="submission" date="2022-06" db="EMBL/GenBank/DDBJ databases">
        <title>Uncovering the hologenomic basis of an extraordinary plant invasion.</title>
        <authorList>
            <person name="Bieker V.C."/>
            <person name="Martin M.D."/>
            <person name="Gilbert T."/>
            <person name="Hodgins K."/>
            <person name="Battlay P."/>
            <person name="Petersen B."/>
            <person name="Wilson J."/>
        </authorList>
    </citation>
    <scope>NUCLEOTIDE SEQUENCE</scope>
    <source>
        <strain evidence="1">AA19_3_7</strain>
        <tissue evidence="1">Leaf</tissue>
    </source>
</reference>
<sequence>VRWDEDIGNDHQEQISPWEIDLSSGAFPLLNIQSSPRLKKLRAGLHAAPSGHPAAARGGYVDFEESIRSSKVLQGQENVGHVSPLFGCDKMNNSLSIGAQPPMHAGFSPNGMMMMGRNSNFVELMRNTHHRPLSTTPYSGFPGSDNTRFPQVLQGQEICSMRSLTGKTDVGSWAPPRTDIGNSHCNILNMYRTPENPGFYPLGSTGGRNFGFPNPDVYDARLRPSPGPDLGPGTGTARVMPTNFTRFPVIPPSVGSAPVEKTVIEPNSSSEKDDGASDSIGSSCKLFGFHLNEAPQLLDAKGLNRRSCTK</sequence>
<dbReference type="EMBL" id="JAMZMK010007738">
    <property type="protein sequence ID" value="KAI7743390.1"/>
    <property type="molecule type" value="Genomic_DNA"/>
</dbReference>
<comment type="caution">
    <text evidence="1">The sequence shown here is derived from an EMBL/GenBank/DDBJ whole genome shotgun (WGS) entry which is preliminary data.</text>
</comment>
<evidence type="ECO:0000313" key="2">
    <source>
        <dbReference type="Proteomes" id="UP001206925"/>
    </source>
</evidence>
<proteinExistence type="predicted"/>
<name>A0AAD5CMC6_AMBAR</name>
<protein>
    <submittedName>
        <fullName evidence="1">Uncharacterized protein</fullName>
    </submittedName>
</protein>
<organism evidence="1 2">
    <name type="scientific">Ambrosia artemisiifolia</name>
    <name type="common">Common ragweed</name>
    <dbReference type="NCBI Taxonomy" id="4212"/>
    <lineage>
        <taxon>Eukaryota</taxon>
        <taxon>Viridiplantae</taxon>
        <taxon>Streptophyta</taxon>
        <taxon>Embryophyta</taxon>
        <taxon>Tracheophyta</taxon>
        <taxon>Spermatophyta</taxon>
        <taxon>Magnoliopsida</taxon>
        <taxon>eudicotyledons</taxon>
        <taxon>Gunneridae</taxon>
        <taxon>Pentapetalae</taxon>
        <taxon>asterids</taxon>
        <taxon>campanulids</taxon>
        <taxon>Asterales</taxon>
        <taxon>Asteraceae</taxon>
        <taxon>Asteroideae</taxon>
        <taxon>Heliantheae alliance</taxon>
        <taxon>Heliantheae</taxon>
        <taxon>Ambrosia</taxon>
    </lineage>
</organism>
<dbReference type="Proteomes" id="UP001206925">
    <property type="component" value="Unassembled WGS sequence"/>
</dbReference>
<gene>
    <name evidence="1" type="ORF">M8C21_003573</name>
</gene>
<feature type="non-terminal residue" evidence="1">
    <location>
        <position position="1"/>
    </location>
</feature>
<evidence type="ECO:0000313" key="1">
    <source>
        <dbReference type="EMBL" id="KAI7743390.1"/>
    </source>
</evidence>